<evidence type="ECO:0000313" key="4">
    <source>
        <dbReference type="Proteomes" id="UP001595846"/>
    </source>
</evidence>
<feature type="region of interest" description="Disordered" evidence="2">
    <location>
        <begin position="245"/>
        <end position="287"/>
    </location>
</feature>
<reference evidence="3 4" key="1">
    <citation type="journal article" date="2019" name="Int. J. Syst. Evol. Microbiol.">
        <title>The Global Catalogue of Microorganisms (GCM) 10K type strain sequencing project: providing services to taxonomists for standard genome sequencing and annotation.</title>
        <authorList>
            <consortium name="The Broad Institute Genomics Platform"/>
            <consortium name="The Broad Institute Genome Sequencing Center for Infectious Disease"/>
            <person name="Wu L."/>
            <person name="Ma J."/>
        </authorList>
    </citation>
    <scope>NUCLEOTIDE SEQUENCE [LARGE SCALE GENOMIC DNA]</scope>
    <source>
        <strain evidence="3 4">IBRC-M 10256</strain>
    </source>
</reference>
<gene>
    <name evidence="3" type="ORF">ACFOUR_09560</name>
</gene>
<feature type="coiled-coil region" evidence="1">
    <location>
        <begin position="56"/>
        <end position="87"/>
    </location>
</feature>
<protein>
    <submittedName>
        <fullName evidence="3">Ribbon-helix-helix protein, CopG family</fullName>
    </submittedName>
</protein>
<dbReference type="GeneID" id="73903664"/>
<proteinExistence type="predicted"/>
<comment type="caution">
    <text evidence="3">The sequence shown here is derived from an EMBL/GenBank/DDBJ whole genome shotgun (WGS) entry which is preliminary data.</text>
</comment>
<sequence>MASDGRDDDTLTISVPPDVDDWLDEEAIRTGTSRADVCRRLLEAAREIAAEDGARAVADAEELDSLRAQLDAQREEFIDHVEDVRERVIEVKREVDERAPAAHAHDDYAPLERVDALSNEIDSLEANVTALVSAHDDLSDRVDDRYEAHESILADVSGDVDRLSDRSTVLAGAVLELRDDRETLLERERDRAAVDELRATANRLDVRRAACDECGSSVDLALLARPRCPHCGASFADVEGSSSFFGSDTLVTGDPPPLPGRTGTDGPDREQLEAAANDDSAIGGDDR</sequence>
<evidence type="ECO:0000256" key="2">
    <source>
        <dbReference type="SAM" id="MobiDB-lite"/>
    </source>
</evidence>
<dbReference type="AlphaFoldDB" id="A0ABD5NNI1"/>
<dbReference type="Proteomes" id="UP001595846">
    <property type="component" value="Unassembled WGS sequence"/>
</dbReference>
<dbReference type="RefSeq" id="WP_256530952.1">
    <property type="nucleotide sequence ID" value="NZ_CP101824.1"/>
</dbReference>
<keyword evidence="4" id="KW-1185">Reference proteome</keyword>
<name>A0ABD5NNI1_9EURY</name>
<evidence type="ECO:0000256" key="1">
    <source>
        <dbReference type="SAM" id="Coils"/>
    </source>
</evidence>
<organism evidence="3 4">
    <name type="scientific">Halovivax cerinus</name>
    <dbReference type="NCBI Taxonomy" id="1487865"/>
    <lineage>
        <taxon>Archaea</taxon>
        <taxon>Methanobacteriati</taxon>
        <taxon>Methanobacteriota</taxon>
        <taxon>Stenosarchaea group</taxon>
        <taxon>Halobacteria</taxon>
        <taxon>Halobacteriales</taxon>
        <taxon>Natrialbaceae</taxon>
        <taxon>Halovivax</taxon>
    </lineage>
</organism>
<keyword evidence="1" id="KW-0175">Coiled coil</keyword>
<dbReference type="Gene3D" id="1.10.287.1490">
    <property type="match status" value="1"/>
</dbReference>
<evidence type="ECO:0000313" key="3">
    <source>
        <dbReference type="EMBL" id="MFC3958612.1"/>
    </source>
</evidence>
<accession>A0ABD5NNI1</accession>
<dbReference type="EMBL" id="JBHSAQ010000006">
    <property type="protein sequence ID" value="MFC3958612.1"/>
    <property type="molecule type" value="Genomic_DNA"/>
</dbReference>